<dbReference type="AlphaFoldDB" id="A0A7W9PFZ1"/>
<keyword evidence="3" id="KW-0964">Secreted</keyword>
<dbReference type="EMBL" id="JACHIT010000001">
    <property type="protein sequence ID" value="MBB5914953.1"/>
    <property type="molecule type" value="Genomic_DNA"/>
</dbReference>
<keyword evidence="10" id="KW-1185">Reference proteome</keyword>
<comment type="subcellular location">
    <subcellularLocation>
        <location evidence="1">Secreted</location>
    </subcellularLocation>
</comment>
<evidence type="ECO:0000256" key="7">
    <source>
        <dbReference type="SAM" id="SignalP"/>
    </source>
</evidence>
<evidence type="ECO:0000256" key="4">
    <source>
        <dbReference type="ARBA" id="ARBA00022690"/>
    </source>
</evidence>
<evidence type="ECO:0000313" key="9">
    <source>
        <dbReference type="EMBL" id="MBB5914953.1"/>
    </source>
</evidence>
<dbReference type="Gene3D" id="3.30.350.10">
    <property type="entry name" value="Subtilisin inhibitor-like"/>
    <property type="match status" value="1"/>
</dbReference>
<feature type="signal peptide" evidence="7">
    <location>
        <begin position="1"/>
        <end position="29"/>
    </location>
</feature>
<comment type="similarity">
    <text evidence="2">Belongs to the protease inhibitor I16 (SSI) family.</text>
</comment>
<evidence type="ECO:0000256" key="2">
    <source>
        <dbReference type="ARBA" id="ARBA00010472"/>
    </source>
</evidence>
<evidence type="ECO:0000256" key="6">
    <source>
        <dbReference type="ARBA" id="ARBA00023157"/>
    </source>
</evidence>
<keyword evidence="5" id="KW-0722">Serine protease inhibitor</keyword>
<proteinExistence type="inferred from homology"/>
<dbReference type="Pfam" id="PF00720">
    <property type="entry name" value="SSI"/>
    <property type="match status" value="1"/>
</dbReference>
<dbReference type="RefSeq" id="WP_051161100.1">
    <property type="nucleotide sequence ID" value="NZ_JACHIT010000001.1"/>
</dbReference>
<dbReference type="SUPFAM" id="SSF55399">
    <property type="entry name" value="Subtilisin inhibitor"/>
    <property type="match status" value="1"/>
</dbReference>
<dbReference type="InterPro" id="IPR036819">
    <property type="entry name" value="Subtilisin_inhibitor-like_sf"/>
</dbReference>
<keyword evidence="4" id="KW-0646">Protease inhibitor</keyword>
<evidence type="ECO:0000256" key="3">
    <source>
        <dbReference type="ARBA" id="ARBA00022525"/>
    </source>
</evidence>
<accession>A0A7W9PFZ1</accession>
<evidence type="ECO:0000259" key="8">
    <source>
        <dbReference type="Pfam" id="PF00720"/>
    </source>
</evidence>
<dbReference type="Proteomes" id="UP000540412">
    <property type="component" value="Unassembled WGS sequence"/>
</dbReference>
<sequence>MLIARNAVRIAVGAVAAAAVMLPAGSAVAQDDAPTRLVFTREDPDQPTRTATLTCDPVGGSHPTAAPACGYLALPDALALPEENPGVRCFRYHPVTYRAEGTLRGRPVTVEHTYGCLIPELAAPWDF</sequence>
<feature type="chain" id="PRO_5031098453" description="Subtilisin inhibitor domain-containing protein" evidence="7">
    <location>
        <begin position="30"/>
        <end position="127"/>
    </location>
</feature>
<protein>
    <recommendedName>
        <fullName evidence="8">Subtilisin inhibitor domain-containing protein</fullName>
    </recommendedName>
</protein>
<comment type="caution">
    <text evidence="9">The sequence shown here is derived from an EMBL/GenBank/DDBJ whole genome shotgun (WGS) entry which is preliminary data.</text>
</comment>
<dbReference type="GO" id="GO:0004867">
    <property type="term" value="F:serine-type endopeptidase inhibitor activity"/>
    <property type="evidence" value="ECO:0007669"/>
    <property type="project" value="UniProtKB-KW"/>
</dbReference>
<reference evidence="9 10" key="1">
    <citation type="submission" date="2020-08" db="EMBL/GenBank/DDBJ databases">
        <title>Sequencing the genomes of 1000 actinobacteria strains.</title>
        <authorList>
            <person name="Klenk H.-P."/>
        </authorList>
    </citation>
    <scope>NUCLEOTIDE SEQUENCE [LARGE SCALE GENOMIC DNA]</scope>
    <source>
        <strain evidence="9 10">DSM 43582</strain>
    </source>
</reference>
<dbReference type="InterPro" id="IPR023549">
    <property type="entry name" value="Subtilisin_inhibitor"/>
</dbReference>
<evidence type="ECO:0000256" key="5">
    <source>
        <dbReference type="ARBA" id="ARBA00022900"/>
    </source>
</evidence>
<keyword evidence="7" id="KW-0732">Signal</keyword>
<dbReference type="GO" id="GO:0005576">
    <property type="term" value="C:extracellular region"/>
    <property type="evidence" value="ECO:0007669"/>
    <property type="project" value="UniProtKB-SubCell"/>
</dbReference>
<keyword evidence="6" id="KW-1015">Disulfide bond</keyword>
<evidence type="ECO:0000256" key="1">
    <source>
        <dbReference type="ARBA" id="ARBA00004613"/>
    </source>
</evidence>
<name>A0A7W9PFZ1_9NOCA</name>
<feature type="domain" description="Subtilisin inhibitor" evidence="8">
    <location>
        <begin position="35"/>
        <end position="115"/>
    </location>
</feature>
<gene>
    <name evidence="9" type="ORF">BJY24_003820</name>
</gene>
<organism evidence="9 10">
    <name type="scientific">Nocardia transvalensis</name>
    <dbReference type="NCBI Taxonomy" id="37333"/>
    <lineage>
        <taxon>Bacteria</taxon>
        <taxon>Bacillati</taxon>
        <taxon>Actinomycetota</taxon>
        <taxon>Actinomycetes</taxon>
        <taxon>Mycobacteriales</taxon>
        <taxon>Nocardiaceae</taxon>
        <taxon>Nocardia</taxon>
    </lineage>
</organism>
<evidence type="ECO:0000313" key="10">
    <source>
        <dbReference type="Proteomes" id="UP000540412"/>
    </source>
</evidence>